<feature type="repeat" description="TPR" evidence="3">
    <location>
        <begin position="115"/>
        <end position="148"/>
    </location>
</feature>
<feature type="repeat" description="TPR" evidence="3">
    <location>
        <begin position="81"/>
        <end position="114"/>
    </location>
</feature>
<evidence type="ECO:0000256" key="1">
    <source>
        <dbReference type="ARBA" id="ARBA00022737"/>
    </source>
</evidence>
<dbReference type="Pfam" id="PF07719">
    <property type="entry name" value="TPR_2"/>
    <property type="match status" value="1"/>
</dbReference>
<gene>
    <name evidence="5" type="ORF">DK846_09065</name>
</gene>
<protein>
    <recommendedName>
        <fullName evidence="7">Tetratricopeptide repeat protein</fullName>
    </recommendedName>
</protein>
<keyword evidence="6" id="KW-1185">Reference proteome</keyword>
<organism evidence="5 6">
    <name type="scientific">Methanospirillum lacunae</name>
    <dbReference type="NCBI Taxonomy" id="668570"/>
    <lineage>
        <taxon>Archaea</taxon>
        <taxon>Methanobacteriati</taxon>
        <taxon>Methanobacteriota</taxon>
        <taxon>Stenosarchaea group</taxon>
        <taxon>Methanomicrobia</taxon>
        <taxon>Methanomicrobiales</taxon>
        <taxon>Methanospirillaceae</taxon>
        <taxon>Methanospirillum</taxon>
    </lineage>
</organism>
<dbReference type="InterPro" id="IPR013105">
    <property type="entry name" value="TPR_2"/>
</dbReference>
<dbReference type="Proteomes" id="UP000245657">
    <property type="component" value="Unassembled WGS sequence"/>
</dbReference>
<comment type="caution">
    <text evidence="5">The sequence shown here is derived from an EMBL/GenBank/DDBJ whole genome shotgun (WGS) entry which is preliminary data.</text>
</comment>
<feature type="region of interest" description="Disordered" evidence="4">
    <location>
        <begin position="391"/>
        <end position="416"/>
    </location>
</feature>
<keyword evidence="2 3" id="KW-0802">TPR repeat</keyword>
<dbReference type="AlphaFoldDB" id="A0A2V2MXJ8"/>
<dbReference type="PANTHER" id="PTHR44943:SF5">
    <property type="entry name" value="BLL7697 PROTEIN"/>
    <property type="match status" value="1"/>
</dbReference>
<dbReference type="SMART" id="SM00028">
    <property type="entry name" value="TPR"/>
    <property type="match status" value="5"/>
</dbReference>
<dbReference type="InterPro" id="IPR051685">
    <property type="entry name" value="Ycf3/AcsC/BcsC/TPR_MFPF"/>
</dbReference>
<dbReference type="EMBL" id="QGMY01000007">
    <property type="protein sequence ID" value="PWR72129.1"/>
    <property type="molecule type" value="Genomic_DNA"/>
</dbReference>
<evidence type="ECO:0000313" key="6">
    <source>
        <dbReference type="Proteomes" id="UP000245657"/>
    </source>
</evidence>
<evidence type="ECO:0000313" key="5">
    <source>
        <dbReference type="EMBL" id="PWR72129.1"/>
    </source>
</evidence>
<accession>A0A2V2MXJ8</accession>
<dbReference type="Pfam" id="PF13181">
    <property type="entry name" value="TPR_8"/>
    <property type="match status" value="1"/>
</dbReference>
<keyword evidence="1" id="KW-0677">Repeat</keyword>
<sequence length="416" mass="46936">MSLGSLMNKDKLIKRRMQDAEKHHRMGHYERSCELYESVLKIEPNHEQANIEFFRCSSDERPGEKNVEESDRLVELFPQNAEAWMFRGTSYAKLEKTEEAEESFRRSLALNTENYRAMHNLGSLLVKLEKREEGLSLLEKAITIRPDYEIGHLTLAQVYFLLGRFDDAVKESEQASGVIGDHPDLQIIFGESLYKIGNFTRARKIFSRIVETTLLSSHMYEMLCPIVRESDEYQHQGSVTGADPDFLAATYYRAFLSLENEGGKKLMSESDLQKILEINPSHGYALSGIASLYKLNKQVPEAVTWIDKAIESDPENRAFIRQKAFILIDDDPQASLDLFGKLVDSDPADIRSGVGKAWALNSVGKEEESKALLKDLSERDPAFIFGLMGSSPGVTAGGRGPGRIASMSKQTRPERK</sequence>
<evidence type="ECO:0000256" key="4">
    <source>
        <dbReference type="SAM" id="MobiDB-lite"/>
    </source>
</evidence>
<dbReference type="InterPro" id="IPR011990">
    <property type="entry name" value="TPR-like_helical_dom_sf"/>
</dbReference>
<proteinExistence type="predicted"/>
<dbReference type="Gene3D" id="1.25.40.10">
    <property type="entry name" value="Tetratricopeptide repeat domain"/>
    <property type="match status" value="1"/>
</dbReference>
<name>A0A2V2MXJ8_9EURY</name>
<dbReference type="SUPFAM" id="SSF48452">
    <property type="entry name" value="TPR-like"/>
    <property type="match status" value="2"/>
</dbReference>
<evidence type="ECO:0000256" key="3">
    <source>
        <dbReference type="PROSITE-ProRule" id="PRU00339"/>
    </source>
</evidence>
<dbReference type="InterPro" id="IPR019734">
    <property type="entry name" value="TPR_rpt"/>
</dbReference>
<dbReference type="PROSITE" id="PS50005">
    <property type="entry name" value="TPR"/>
    <property type="match status" value="2"/>
</dbReference>
<dbReference type="PANTHER" id="PTHR44943">
    <property type="entry name" value="CELLULOSE SYNTHASE OPERON PROTEIN C"/>
    <property type="match status" value="1"/>
</dbReference>
<reference evidence="5 6" key="1">
    <citation type="submission" date="2018-05" db="EMBL/GenBank/DDBJ databases">
        <title>Draft genome of Methanospirillum lacunae Ki8-1.</title>
        <authorList>
            <person name="Dueholm M.S."/>
            <person name="Nielsen P.H."/>
            <person name="Bakmann L.F."/>
            <person name="Otzen D.E."/>
        </authorList>
    </citation>
    <scope>NUCLEOTIDE SEQUENCE [LARGE SCALE GENOMIC DNA]</scope>
    <source>
        <strain evidence="5 6">Ki8-1</strain>
    </source>
</reference>
<evidence type="ECO:0000256" key="2">
    <source>
        <dbReference type="ARBA" id="ARBA00022803"/>
    </source>
</evidence>
<evidence type="ECO:0008006" key="7">
    <source>
        <dbReference type="Google" id="ProtNLM"/>
    </source>
</evidence>